<dbReference type="GO" id="GO:0003824">
    <property type="term" value="F:catalytic activity"/>
    <property type="evidence" value="ECO:0007669"/>
    <property type="project" value="InterPro"/>
</dbReference>
<accession>A0A6G1JCL4</accession>
<dbReference type="PANTHER" id="PTHR42905">
    <property type="entry name" value="PHOSPHOENOLPYRUVATE CARBOXYLASE"/>
    <property type="match status" value="1"/>
</dbReference>
<dbReference type="CDD" id="cd00377">
    <property type="entry name" value="ICL_PEPM"/>
    <property type="match status" value="1"/>
</dbReference>
<organism evidence="1 2">
    <name type="scientific">Lentithecium fluviatile CBS 122367</name>
    <dbReference type="NCBI Taxonomy" id="1168545"/>
    <lineage>
        <taxon>Eukaryota</taxon>
        <taxon>Fungi</taxon>
        <taxon>Dikarya</taxon>
        <taxon>Ascomycota</taxon>
        <taxon>Pezizomycotina</taxon>
        <taxon>Dothideomycetes</taxon>
        <taxon>Pleosporomycetidae</taxon>
        <taxon>Pleosporales</taxon>
        <taxon>Massarineae</taxon>
        <taxon>Lentitheciaceae</taxon>
        <taxon>Lentithecium</taxon>
    </lineage>
</organism>
<dbReference type="Proteomes" id="UP000799291">
    <property type="component" value="Unassembled WGS sequence"/>
</dbReference>
<dbReference type="Pfam" id="PF13714">
    <property type="entry name" value="PEP_mutase"/>
    <property type="match status" value="1"/>
</dbReference>
<dbReference type="SUPFAM" id="SSF51621">
    <property type="entry name" value="Phosphoenolpyruvate/pyruvate domain"/>
    <property type="match status" value="1"/>
</dbReference>
<dbReference type="InterPro" id="IPR015813">
    <property type="entry name" value="Pyrv/PenolPyrv_kinase-like_dom"/>
</dbReference>
<evidence type="ECO:0000313" key="1">
    <source>
        <dbReference type="EMBL" id="KAF2688168.1"/>
    </source>
</evidence>
<dbReference type="PANTHER" id="PTHR42905:SF16">
    <property type="entry name" value="CARBOXYPHOSPHONOENOLPYRUVATE PHOSPHONOMUTASE-LIKE PROTEIN (AFU_ORTHOLOGUE AFUA_5G07230)"/>
    <property type="match status" value="1"/>
</dbReference>
<reference evidence="1" key="1">
    <citation type="journal article" date="2020" name="Stud. Mycol.">
        <title>101 Dothideomycetes genomes: a test case for predicting lifestyles and emergence of pathogens.</title>
        <authorList>
            <person name="Haridas S."/>
            <person name="Albert R."/>
            <person name="Binder M."/>
            <person name="Bloem J."/>
            <person name="Labutti K."/>
            <person name="Salamov A."/>
            <person name="Andreopoulos B."/>
            <person name="Baker S."/>
            <person name="Barry K."/>
            <person name="Bills G."/>
            <person name="Bluhm B."/>
            <person name="Cannon C."/>
            <person name="Castanera R."/>
            <person name="Culley D."/>
            <person name="Daum C."/>
            <person name="Ezra D."/>
            <person name="Gonzalez J."/>
            <person name="Henrissat B."/>
            <person name="Kuo A."/>
            <person name="Liang C."/>
            <person name="Lipzen A."/>
            <person name="Lutzoni F."/>
            <person name="Magnuson J."/>
            <person name="Mondo S."/>
            <person name="Nolan M."/>
            <person name="Ohm R."/>
            <person name="Pangilinan J."/>
            <person name="Park H.-J."/>
            <person name="Ramirez L."/>
            <person name="Alfaro M."/>
            <person name="Sun H."/>
            <person name="Tritt A."/>
            <person name="Yoshinaga Y."/>
            <person name="Zwiers L.-H."/>
            <person name="Turgeon B."/>
            <person name="Goodwin S."/>
            <person name="Spatafora J."/>
            <person name="Crous P."/>
            <person name="Grigoriev I."/>
        </authorList>
    </citation>
    <scope>NUCLEOTIDE SEQUENCE</scope>
    <source>
        <strain evidence="1">CBS 122367</strain>
    </source>
</reference>
<proteinExistence type="predicted"/>
<name>A0A6G1JCL4_9PLEO</name>
<sequence>MSSQNDLAQTLKALHKPGDPIVLTNVWDAISARAVTSLPQTKALATASYAVAAAAGLDDQDLTLDANLRAVEAVAKVAKASDKPLTVDLQDGFGDELEGAVRSVVKLGAVGINLEDFGREVGGLYPVDVAQGRIRRALAVAAEEGVPDFVINARTDALLVGQSIDDAIARGNAYLEAGATNVFIWGGRERGGTRTEEVVKACEALGGKLNVSLVRVKPGGLTLGELREIGVARVSVGPQLMMRTVGAVGEEARSILNGEGV</sequence>
<dbReference type="AlphaFoldDB" id="A0A6G1JCL4"/>
<dbReference type="InterPro" id="IPR039556">
    <property type="entry name" value="ICL/PEPM"/>
</dbReference>
<dbReference type="InterPro" id="IPR040442">
    <property type="entry name" value="Pyrv_kinase-like_dom_sf"/>
</dbReference>
<evidence type="ECO:0000313" key="2">
    <source>
        <dbReference type="Proteomes" id="UP000799291"/>
    </source>
</evidence>
<protein>
    <submittedName>
        <fullName evidence="1">PEP phosphonomutase-like protein</fullName>
    </submittedName>
</protein>
<keyword evidence="2" id="KW-1185">Reference proteome</keyword>
<dbReference type="EMBL" id="MU005574">
    <property type="protein sequence ID" value="KAF2688168.1"/>
    <property type="molecule type" value="Genomic_DNA"/>
</dbReference>
<dbReference type="OrthoDB" id="429143at2759"/>
<dbReference type="Gene3D" id="3.20.20.60">
    <property type="entry name" value="Phosphoenolpyruvate-binding domains"/>
    <property type="match status" value="1"/>
</dbReference>
<gene>
    <name evidence="1" type="ORF">K458DRAFT_415199</name>
</gene>